<sequence>MWTAAGLVVVALSGIIGAWFGGIKYGKTKQQKKDAEGKAEDMAHDAEIAACSTPPRPLGSLRPKT</sequence>
<dbReference type="AlphaFoldDB" id="A0A6H1ZSK8"/>
<gene>
    <name evidence="3" type="ORF">TM448A01786_0008</name>
</gene>
<accession>A0A6H1ZSK8</accession>
<proteinExistence type="predicted"/>
<reference evidence="3" key="1">
    <citation type="submission" date="2020-03" db="EMBL/GenBank/DDBJ databases">
        <title>The deep terrestrial virosphere.</title>
        <authorList>
            <person name="Holmfeldt K."/>
            <person name="Nilsson E."/>
            <person name="Simone D."/>
            <person name="Lopez-Fernandez M."/>
            <person name="Wu X."/>
            <person name="de Brujin I."/>
            <person name="Lundin D."/>
            <person name="Andersson A."/>
            <person name="Bertilsson S."/>
            <person name="Dopson M."/>
        </authorList>
    </citation>
    <scope>NUCLEOTIDE SEQUENCE</scope>
    <source>
        <strain evidence="3">TM448A01786</strain>
    </source>
</reference>
<name>A0A6H1ZSK8_9ZZZZ</name>
<feature type="region of interest" description="Disordered" evidence="1">
    <location>
        <begin position="46"/>
        <end position="65"/>
    </location>
</feature>
<evidence type="ECO:0000256" key="1">
    <source>
        <dbReference type="SAM" id="MobiDB-lite"/>
    </source>
</evidence>
<feature type="transmembrane region" description="Helical" evidence="2">
    <location>
        <begin position="6"/>
        <end position="23"/>
    </location>
</feature>
<keyword evidence="2" id="KW-0472">Membrane</keyword>
<evidence type="ECO:0000313" key="3">
    <source>
        <dbReference type="EMBL" id="QJA50498.1"/>
    </source>
</evidence>
<organism evidence="3">
    <name type="scientific">viral metagenome</name>
    <dbReference type="NCBI Taxonomy" id="1070528"/>
    <lineage>
        <taxon>unclassified sequences</taxon>
        <taxon>metagenomes</taxon>
        <taxon>organismal metagenomes</taxon>
    </lineage>
</organism>
<dbReference type="EMBL" id="MT144199">
    <property type="protein sequence ID" value="QJA50498.1"/>
    <property type="molecule type" value="Genomic_DNA"/>
</dbReference>
<keyword evidence="2" id="KW-0812">Transmembrane</keyword>
<keyword evidence="2" id="KW-1133">Transmembrane helix</keyword>
<protein>
    <submittedName>
        <fullName evidence="3">Uncharacterized protein</fullName>
    </submittedName>
</protein>
<evidence type="ECO:0000256" key="2">
    <source>
        <dbReference type="SAM" id="Phobius"/>
    </source>
</evidence>